<organism evidence="1">
    <name type="scientific">marine metagenome</name>
    <dbReference type="NCBI Taxonomy" id="408172"/>
    <lineage>
        <taxon>unclassified sequences</taxon>
        <taxon>metagenomes</taxon>
        <taxon>ecological metagenomes</taxon>
    </lineage>
</organism>
<name>A0A382TV53_9ZZZZ</name>
<accession>A0A382TV53</accession>
<proteinExistence type="predicted"/>
<sequence>MALENFKPLYYKTETIALISNYLFSAWGKK</sequence>
<protein>
    <submittedName>
        <fullName evidence="1">Uncharacterized protein</fullName>
    </submittedName>
</protein>
<dbReference type="EMBL" id="UINC01139022">
    <property type="protein sequence ID" value="SVD25318.1"/>
    <property type="molecule type" value="Genomic_DNA"/>
</dbReference>
<evidence type="ECO:0000313" key="1">
    <source>
        <dbReference type="EMBL" id="SVD25318.1"/>
    </source>
</evidence>
<reference evidence="1" key="1">
    <citation type="submission" date="2018-05" db="EMBL/GenBank/DDBJ databases">
        <authorList>
            <person name="Lanie J.A."/>
            <person name="Ng W.-L."/>
            <person name="Kazmierczak K.M."/>
            <person name="Andrzejewski T.M."/>
            <person name="Davidsen T.M."/>
            <person name="Wayne K.J."/>
            <person name="Tettelin H."/>
            <person name="Glass J.I."/>
            <person name="Rusch D."/>
            <person name="Podicherti R."/>
            <person name="Tsui H.-C.T."/>
            <person name="Winkler M.E."/>
        </authorList>
    </citation>
    <scope>NUCLEOTIDE SEQUENCE</scope>
</reference>
<gene>
    <name evidence="1" type="ORF">METZ01_LOCUS378172</name>
</gene>
<feature type="non-terminal residue" evidence="1">
    <location>
        <position position="30"/>
    </location>
</feature>
<dbReference type="AlphaFoldDB" id="A0A382TV53"/>